<evidence type="ECO:0000313" key="3">
    <source>
        <dbReference type="Proteomes" id="UP001177769"/>
    </source>
</evidence>
<keyword evidence="3" id="KW-1185">Reference proteome</keyword>
<dbReference type="Proteomes" id="UP001177769">
    <property type="component" value="Chromosome"/>
</dbReference>
<keyword evidence="1" id="KW-0472">Membrane</keyword>
<dbReference type="AlphaFoldDB" id="A0AA95SL30"/>
<feature type="transmembrane region" description="Helical" evidence="1">
    <location>
        <begin position="21"/>
        <end position="39"/>
    </location>
</feature>
<protein>
    <submittedName>
        <fullName evidence="2">Uncharacterized protein</fullName>
    </submittedName>
</protein>
<gene>
    <name evidence="2" type="ORF">PFX98_23180</name>
</gene>
<evidence type="ECO:0000313" key="2">
    <source>
        <dbReference type="EMBL" id="WIT11753.1"/>
    </source>
</evidence>
<name>A0AA95SL30_9BURK</name>
<evidence type="ECO:0000256" key="1">
    <source>
        <dbReference type="SAM" id="Phobius"/>
    </source>
</evidence>
<dbReference type="KEGG" id="pais:PFX98_23180"/>
<dbReference type="RefSeq" id="WP_285232838.1">
    <property type="nucleotide sequence ID" value="NZ_CP116346.1"/>
</dbReference>
<accession>A0AA95SL30</accession>
<reference evidence="2" key="1">
    <citation type="submission" date="2023-01" db="EMBL/GenBank/DDBJ databases">
        <title>Whole genome sequence of Paucibacter sp. S2-9 isolated from pond sediment.</title>
        <authorList>
            <person name="Jung J.Y."/>
        </authorList>
    </citation>
    <scope>NUCLEOTIDE SEQUENCE</scope>
    <source>
        <strain evidence="2">S2-9</strain>
    </source>
</reference>
<feature type="transmembrane region" description="Helical" evidence="1">
    <location>
        <begin position="51"/>
        <end position="69"/>
    </location>
</feature>
<sequence>MKLKQLGQVKRWMIGHAHQHPVELAVWNLVLTCWVMGWMGMPSAMLIEEWAALPACLTATLVPSLYASARLRLHRHGRLRCDWLTAL</sequence>
<proteinExistence type="predicted"/>
<keyword evidence="1" id="KW-1133">Transmembrane helix</keyword>
<organism evidence="2 3">
    <name type="scientific">Paucibacter sediminis</name>
    <dbReference type="NCBI Taxonomy" id="3019553"/>
    <lineage>
        <taxon>Bacteria</taxon>
        <taxon>Pseudomonadati</taxon>
        <taxon>Pseudomonadota</taxon>
        <taxon>Betaproteobacteria</taxon>
        <taxon>Burkholderiales</taxon>
        <taxon>Sphaerotilaceae</taxon>
        <taxon>Roseateles</taxon>
    </lineage>
</organism>
<keyword evidence="1" id="KW-0812">Transmembrane</keyword>
<dbReference type="EMBL" id="CP116346">
    <property type="protein sequence ID" value="WIT11753.1"/>
    <property type="molecule type" value="Genomic_DNA"/>
</dbReference>